<gene>
    <name evidence="3" type="ORF">PS467_20710</name>
</gene>
<dbReference type="Pfam" id="PF01381">
    <property type="entry name" value="HTH_3"/>
    <property type="match status" value="1"/>
</dbReference>
<proteinExistence type="inferred from homology"/>
<dbReference type="Gene3D" id="1.10.260.40">
    <property type="entry name" value="lambda repressor-like DNA-binding domains"/>
    <property type="match status" value="1"/>
</dbReference>
<dbReference type="PROSITE" id="PS50943">
    <property type="entry name" value="HTH_CROC1"/>
    <property type="match status" value="1"/>
</dbReference>
<dbReference type="Proteomes" id="UP001305606">
    <property type="component" value="Chromosome"/>
</dbReference>
<dbReference type="PANTHER" id="PTHR43236">
    <property type="entry name" value="ANTITOXIN HIGA1"/>
    <property type="match status" value="1"/>
</dbReference>
<dbReference type="EMBL" id="CP117522">
    <property type="protein sequence ID" value="WNE97579.1"/>
    <property type="molecule type" value="Genomic_DNA"/>
</dbReference>
<feature type="domain" description="HTH cro/C1-type" evidence="2">
    <location>
        <begin position="16"/>
        <end position="67"/>
    </location>
</feature>
<evidence type="ECO:0000313" key="3">
    <source>
        <dbReference type="EMBL" id="WNE97579.1"/>
    </source>
</evidence>
<dbReference type="InterPro" id="IPR052345">
    <property type="entry name" value="Rad_response_metalloprotease"/>
</dbReference>
<protein>
    <submittedName>
        <fullName evidence="3">XRE family transcriptional regulator</fullName>
    </submittedName>
</protein>
<dbReference type="Pfam" id="PF06114">
    <property type="entry name" value="Peptidase_M78"/>
    <property type="match status" value="1"/>
</dbReference>
<organism evidence="3 4">
    <name type="scientific">Streptomyces luomodiensis</name>
    <dbReference type="NCBI Taxonomy" id="3026192"/>
    <lineage>
        <taxon>Bacteria</taxon>
        <taxon>Bacillati</taxon>
        <taxon>Actinomycetota</taxon>
        <taxon>Actinomycetes</taxon>
        <taxon>Kitasatosporales</taxon>
        <taxon>Streptomycetaceae</taxon>
        <taxon>Streptomyces</taxon>
    </lineage>
</organism>
<dbReference type="RefSeq" id="WP_311036528.1">
    <property type="nucleotide sequence ID" value="NZ_CP117522.1"/>
</dbReference>
<evidence type="ECO:0000256" key="1">
    <source>
        <dbReference type="ARBA" id="ARBA00007227"/>
    </source>
</evidence>
<dbReference type="SMART" id="SM00530">
    <property type="entry name" value="HTH_XRE"/>
    <property type="match status" value="1"/>
</dbReference>
<dbReference type="InterPro" id="IPR010359">
    <property type="entry name" value="IrrE_HExxH"/>
</dbReference>
<dbReference type="PANTHER" id="PTHR43236:SF2">
    <property type="entry name" value="BLL0069 PROTEIN"/>
    <property type="match status" value="1"/>
</dbReference>
<dbReference type="Gene3D" id="1.10.10.2910">
    <property type="match status" value="1"/>
</dbReference>
<name>A0ABY9UYC2_9ACTN</name>
<dbReference type="InterPro" id="IPR001387">
    <property type="entry name" value="Cro/C1-type_HTH"/>
</dbReference>
<sequence>MAVKPVPLTGSVLAWARADAGLSLGALAEALGASTAAVAEWEAEKTYPSTGQFRQLAKILGRPESFFFLARPPKTSPAAAAFRTNYGQGEWLSPDPKISQQLRLAQRVQAVVSWISEKLPEASPVIPQADTRQSAEKVAKSLSEWLSWTLQIQTQNTDARTSQILRQRLQDCGLTVLHLSFDAETSVRGFSLPHPIAPVMAINTKEHYRARLFSYIHELAHLAIHDDSLCLVRNDEGVERWCNEVAASFLIPEADFRRYVGEKFGAEKISSLGQVSALRGRYKVSLLAVALRLEKLGLASPGLYSSVSRSLEKRGNGGRPDPDRPQNRARVRLQTYGQHYVGSLLEAAESRILPETQVLDILNVSRSELADLRVLSQSGVEG</sequence>
<keyword evidence="4" id="KW-1185">Reference proteome</keyword>
<dbReference type="CDD" id="cd00093">
    <property type="entry name" value="HTH_XRE"/>
    <property type="match status" value="1"/>
</dbReference>
<comment type="similarity">
    <text evidence="1">Belongs to the short-chain fatty acyl-CoA assimilation regulator (ScfR) family.</text>
</comment>
<evidence type="ECO:0000259" key="2">
    <source>
        <dbReference type="PROSITE" id="PS50943"/>
    </source>
</evidence>
<dbReference type="SUPFAM" id="SSF47413">
    <property type="entry name" value="lambda repressor-like DNA-binding domains"/>
    <property type="match status" value="1"/>
</dbReference>
<reference evidence="3 4" key="1">
    <citation type="submission" date="2023-02" db="EMBL/GenBank/DDBJ databases">
        <title>Streptomyces sp. SCA4-21 with antifungal activity against Fusarium oxysporum f. sp. cubense, Streptomyces sp. SCA2-17 with antifungal activity against Fusarium oxysporum f. sp. cubense.</title>
        <authorList>
            <person name="Qi D."/>
        </authorList>
    </citation>
    <scope>NUCLEOTIDE SEQUENCE [LARGE SCALE GENOMIC DNA]</scope>
    <source>
        <strain evidence="3 4">SCA4-21</strain>
    </source>
</reference>
<evidence type="ECO:0000313" key="4">
    <source>
        <dbReference type="Proteomes" id="UP001305606"/>
    </source>
</evidence>
<accession>A0ABY9UYC2</accession>
<dbReference type="InterPro" id="IPR010982">
    <property type="entry name" value="Lambda_DNA-bd_dom_sf"/>
</dbReference>